<dbReference type="AlphaFoldDB" id="A0A2T4Z520"/>
<keyword evidence="1" id="KW-0732">Signal</keyword>
<name>A0A2T4Z520_9HYPH</name>
<evidence type="ECO:0008006" key="4">
    <source>
        <dbReference type="Google" id="ProtNLM"/>
    </source>
</evidence>
<feature type="chain" id="PRO_5015414940" description="PilJ/NarX-like methyl-accepting chemotaxis transducer" evidence="1">
    <location>
        <begin position="34"/>
        <end position="253"/>
    </location>
</feature>
<accession>A0A2T4Z520</accession>
<sequence length="253" mass="27463">MTIWAKVPVVTMFFRPLLLLAALGLAFATAAEARTTDLLVRGLTEAQALYRTTTTSLRANRPAEAEAALKALVALWDETVTATIAAPPAMAARVSLFAEQMEGGRARLKRAAEALSQGRTDGALDELAPLKRDWITLKLSLGLYGLVECLDESAQALDALMVHKRQAPDLTRAEARVDIIARTAVYRYALRRCEPFAAADVIGDGDFRRQAEAIGAALDVIDSAIRLRDPALLDRVLTDLKTFDAQLTQRFGG</sequence>
<dbReference type="EMBL" id="PZZL01000004">
    <property type="protein sequence ID" value="PTM56994.1"/>
    <property type="molecule type" value="Genomic_DNA"/>
</dbReference>
<reference evidence="2 3" key="1">
    <citation type="submission" date="2018-04" db="EMBL/GenBank/DDBJ databases">
        <title>Genomic Encyclopedia of Archaeal and Bacterial Type Strains, Phase II (KMG-II): from individual species to whole genera.</title>
        <authorList>
            <person name="Goeker M."/>
        </authorList>
    </citation>
    <scope>NUCLEOTIDE SEQUENCE [LARGE SCALE GENOMIC DNA]</scope>
    <source>
        <strain evidence="2 3">DSM 25521</strain>
    </source>
</reference>
<organism evidence="2 3">
    <name type="scientific">Phreatobacter oligotrophus</name>
    <dbReference type="NCBI Taxonomy" id="1122261"/>
    <lineage>
        <taxon>Bacteria</taxon>
        <taxon>Pseudomonadati</taxon>
        <taxon>Pseudomonadota</taxon>
        <taxon>Alphaproteobacteria</taxon>
        <taxon>Hyphomicrobiales</taxon>
        <taxon>Phreatobacteraceae</taxon>
        <taxon>Phreatobacter</taxon>
    </lineage>
</organism>
<dbReference type="Proteomes" id="UP000241808">
    <property type="component" value="Unassembled WGS sequence"/>
</dbReference>
<protein>
    <recommendedName>
        <fullName evidence="4">PilJ/NarX-like methyl-accepting chemotaxis transducer</fullName>
    </recommendedName>
</protein>
<evidence type="ECO:0000256" key="1">
    <source>
        <dbReference type="SAM" id="SignalP"/>
    </source>
</evidence>
<evidence type="ECO:0000313" key="3">
    <source>
        <dbReference type="Proteomes" id="UP000241808"/>
    </source>
</evidence>
<keyword evidence="3" id="KW-1185">Reference proteome</keyword>
<proteinExistence type="predicted"/>
<feature type="signal peptide" evidence="1">
    <location>
        <begin position="1"/>
        <end position="33"/>
    </location>
</feature>
<comment type="caution">
    <text evidence="2">The sequence shown here is derived from an EMBL/GenBank/DDBJ whole genome shotgun (WGS) entry which is preliminary data.</text>
</comment>
<gene>
    <name evidence="2" type="ORF">C8P69_10441</name>
</gene>
<evidence type="ECO:0000313" key="2">
    <source>
        <dbReference type="EMBL" id="PTM56994.1"/>
    </source>
</evidence>